<sequence>MSPTGGSVTKFNDNIINTNVTITTKDSLQINSDTMIDDLPQGLYKVEKIYNDGAIEQTVILKENK</sequence>
<dbReference type="RefSeq" id="WP_271855746.1">
    <property type="nucleotide sequence ID" value="NZ_CANMGC010000003.1"/>
</dbReference>
<proteinExistence type="predicted"/>
<dbReference type="AlphaFoldDB" id="A0A5J4IZP6"/>
<keyword evidence="2" id="KW-1185">Reference proteome</keyword>
<evidence type="ECO:0008006" key="3">
    <source>
        <dbReference type="Google" id="ProtNLM"/>
    </source>
</evidence>
<evidence type="ECO:0000313" key="2">
    <source>
        <dbReference type="Proteomes" id="UP000326509"/>
    </source>
</evidence>
<gene>
    <name evidence="1" type="ORF">ULMA_11390</name>
</gene>
<evidence type="ECO:0000313" key="1">
    <source>
        <dbReference type="EMBL" id="GER59031.1"/>
    </source>
</evidence>
<comment type="caution">
    <text evidence="1">The sequence shown here is derived from an EMBL/GenBank/DDBJ whole genome shotgun (WGS) entry which is preliminary data.</text>
</comment>
<organism evidence="1 2">
    <name type="scientific">Patiriisocius marinus</name>
    <dbReference type="NCBI Taxonomy" id="1397112"/>
    <lineage>
        <taxon>Bacteria</taxon>
        <taxon>Pseudomonadati</taxon>
        <taxon>Bacteroidota</taxon>
        <taxon>Flavobacteriia</taxon>
        <taxon>Flavobacteriales</taxon>
        <taxon>Flavobacteriaceae</taxon>
        <taxon>Patiriisocius</taxon>
    </lineage>
</organism>
<accession>A0A5J4IZP6</accession>
<name>A0A5J4IZP6_9FLAO</name>
<dbReference type="EMBL" id="BKCG01000002">
    <property type="protein sequence ID" value="GER59031.1"/>
    <property type="molecule type" value="Genomic_DNA"/>
</dbReference>
<dbReference type="Proteomes" id="UP000326509">
    <property type="component" value="Unassembled WGS sequence"/>
</dbReference>
<protein>
    <recommendedName>
        <fullName evidence="3">Por secretion system C-terminal sorting domain-containing protein</fullName>
    </recommendedName>
</protein>
<reference evidence="1 2" key="1">
    <citation type="submission" date="2019-08" db="EMBL/GenBank/DDBJ databases">
        <title>Draft genome sequence of Ulvibacter marinus type strain NBRC 109484.</title>
        <authorList>
            <person name="Kawano K."/>
            <person name="Ushijima N."/>
            <person name="Kihara M."/>
            <person name="Itoh H."/>
        </authorList>
    </citation>
    <scope>NUCLEOTIDE SEQUENCE [LARGE SCALE GENOMIC DNA]</scope>
    <source>
        <strain evidence="1 2">NBRC 109484</strain>
    </source>
</reference>